<gene>
    <name evidence="3" type="ordered locus">ELI_11215</name>
</gene>
<protein>
    <recommendedName>
        <fullName evidence="5">Xanthine dehydrogenase</fullName>
    </recommendedName>
</protein>
<dbReference type="PANTHER" id="PTHR30388:SF4">
    <property type="entry name" value="MOLYBDENUM COFACTOR INSERTION CHAPERONE PAOD"/>
    <property type="match status" value="1"/>
</dbReference>
<dbReference type="InterPro" id="IPR027051">
    <property type="entry name" value="XdhC_Rossmann_dom"/>
</dbReference>
<dbReference type="EMBL" id="CP000157">
    <property type="protein sequence ID" value="ABC64335.1"/>
    <property type="molecule type" value="Genomic_DNA"/>
</dbReference>
<dbReference type="Gene3D" id="3.40.50.720">
    <property type="entry name" value="NAD(P)-binding Rossmann-like Domain"/>
    <property type="match status" value="1"/>
</dbReference>
<evidence type="ECO:0000313" key="4">
    <source>
        <dbReference type="Proteomes" id="UP000008808"/>
    </source>
</evidence>
<dbReference type="HOGENOM" id="CLU_041115_2_1_5"/>
<feature type="domain" description="XdhC Rossmann" evidence="2">
    <location>
        <begin position="128"/>
        <end position="268"/>
    </location>
</feature>
<evidence type="ECO:0000259" key="2">
    <source>
        <dbReference type="Pfam" id="PF13478"/>
    </source>
</evidence>
<name>Q2N7K6_ERYLH</name>
<dbReference type="PROSITE" id="PS51257">
    <property type="entry name" value="PROKAR_LIPOPROTEIN"/>
    <property type="match status" value="1"/>
</dbReference>
<feature type="domain" description="XdhC- CoxI" evidence="1">
    <location>
        <begin position="2"/>
        <end position="48"/>
    </location>
</feature>
<organism evidence="3 4">
    <name type="scientific">Erythrobacter litoralis (strain HTCC2594)</name>
    <dbReference type="NCBI Taxonomy" id="314225"/>
    <lineage>
        <taxon>Bacteria</taxon>
        <taxon>Pseudomonadati</taxon>
        <taxon>Pseudomonadota</taxon>
        <taxon>Alphaproteobacteria</taxon>
        <taxon>Sphingomonadales</taxon>
        <taxon>Erythrobacteraceae</taxon>
        <taxon>Erythrobacter/Porphyrobacter group</taxon>
        <taxon>Erythrobacter</taxon>
    </lineage>
</organism>
<evidence type="ECO:0000259" key="1">
    <source>
        <dbReference type="Pfam" id="PF02625"/>
    </source>
</evidence>
<dbReference type="eggNOG" id="COG1975">
    <property type="taxonomic scope" value="Bacteria"/>
</dbReference>
<evidence type="ECO:0000313" key="3">
    <source>
        <dbReference type="EMBL" id="ABC64335.1"/>
    </source>
</evidence>
<dbReference type="InterPro" id="IPR052698">
    <property type="entry name" value="MoCofactor_Util/Proc"/>
</dbReference>
<dbReference type="InterPro" id="IPR003777">
    <property type="entry name" value="XdhC_CoxI"/>
</dbReference>
<keyword evidence="4" id="KW-1185">Reference proteome</keyword>
<proteinExistence type="predicted"/>
<dbReference type="Pfam" id="PF13478">
    <property type="entry name" value="XdhC_C"/>
    <property type="match status" value="1"/>
</dbReference>
<dbReference type="Pfam" id="PF02625">
    <property type="entry name" value="XdhC_CoxI"/>
    <property type="match status" value="1"/>
</dbReference>
<reference evidence="4" key="1">
    <citation type="journal article" date="2009" name="J. Bacteriol.">
        <title>Complete genome sequence of Erythrobacter litoralis HTCC2594.</title>
        <authorList>
            <person name="Oh H.M."/>
            <person name="Giovannoni S.J."/>
            <person name="Ferriera S."/>
            <person name="Johnson J."/>
            <person name="Cho J.C."/>
        </authorList>
    </citation>
    <scope>NUCLEOTIDE SEQUENCE [LARGE SCALE GENOMIC DNA]</scope>
    <source>
        <strain evidence="4">HTCC2594</strain>
    </source>
</reference>
<accession>Q2N7K6</accession>
<dbReference type="AlphaFoldDB" id="Q2N7K6"/>
<sequence>MRNPGTVMGVAEDGSYQGSLSGGCIEQAVVAEARAALDAGTPRIVRFGAGSPYLDIRLPCGGGLNIHFQPLSNGALAEACLHSIEQRNPFAIRLDDDGAHHVAGWHGNAFDGASGTGTFSYWPAPKIAILGHGAGVEALHRQARAIRCRAAIFTPDEQIVAELQSAGAEVALLARTDQTEDLHSDPWTAFAFLFHDHDWEVKLMQRALELPHFYIGAMGGRQAHAARREALADGGVEEDAIDTIRAPIGLFHSSRDPDTLALSALGEIVRTYQQTDFEAARG</sequence>
<dbReference type="PANTHER" id="PTHR30388">
    <property type="entry name" value="ALDEHYDE OXIDOREDUCTASE MOLYBDENUM COFACTOR ASSEMBLY PROTEIN"/>
    <property type="match status" value="1"/>
</dbReference>
<dbReference type="KEGG" id="eli:ELI_11215"/>
<evidence type="ECO:0008006" key="5">
    <source>
        <dbReference type="Google" id="ProtNLM"/>
    </source>
</evidence>
<dbReference type="STRING" id="314225.ELI_11215"/>
<dbReference type="Proteomes" id="UP000008808">
    <property type="component" value="Chromosome"/>
</dbReference>